<keyword evidence="4" id="KW-1185">Reference proteome</keyword>
<gene>
    <name evidence="3" type="ORF">F0P94_08010</name>
</gene>
<feature type="signal peptide" evidence="2">
    <location>
        <begin position="1"/>
        <end position="25"/>
    </location>
</feature>
<dbReference type="RefSeq" id="WP_150903353.1">
    <property type="nucleotide sequence ID" value="NZ_VTWT01000003.1"/>
</dbReference>
<feature type="chain" id="PRO_5024851841" evidence="2">
    <location>
        <begin position="26"/>
        <end position="178"/>
    </location>
</feature>
<dbReference type="AlphaFoldDB" id="A0A5N1J1A0"/>
<reference evidence="3 4" key="1">
    <citation type="submission" date="2019-09" db="EMBL/GenBank/DDBJ databases">
        <title>Genome sequence of Adhaeribacter sp. M2.</title>
        <authorList>
            <person name="Srinivasan S."/>
        </authorList>
    </citation>
    <scope>NUCLEOTIDE SEQUENCE [LARGE SCALE GENOMIC DNA]</scope>
    <source>
        <strain evidence="3 4">M2</strain>
    </source>
</reference>
<dbReference type="Proteomes" id="UP000326570">
    <property type="component" value="Unassembled WGS sequence"/>
</dbReference>
<evidence type="ECO:0000256" key="1">
    <source>
        <dbReference type="SAM" id="Phobius"/>
    </source>
</evidence>
<organism evidence="3 4">
    <name type="scientific">Adhaeribacter soli</name>
    <dbReference type="NCBI Taxonomy" id="2607655"/>
    <lineage>
        <taxon>Bacteria</taxon>
        <taxon>Pseudomonadati</taxon>
        <taxon>Bacteroidota</taxon>
        <taxon>Cytophagia</taxon>
        <taxon>Cytophagales</taxon>
        <taxon>Hymenobacteraceae</taxon>
        <taxon>Adhaeribacter</taxon>
    </lineage>
</organism>
<keyword evidence="2" id="KW-0732">Signal</keyword>
<evidence type="ECO:0000313" key="4">
    <source>
        <dbReference type="Proteomes" id="UP000326570"/>
    </source>
</evidence>
<protein>
    <submittedName>
        <fullName evidence="3">Uncharacterized protein</fullName>
    </submittedName>
</protein>
<comment type="caution">
    <text evidence="3">The sequence shown here is derived from an EMBL/GenBank/DDBJ whole genome shotgun (WGS) entry which is preliminary data.</text>
</comment>
<name>A0A5N1J1A0_9BACT</name>
<evidence type="ECO:0000313" key="3">
    <source>
        <dbReference type="EMBL" id="KAA9340281.1"/>
    </source>
</evidence>
<keyword evidence="1" id="KW-1133">Transmembrane helix</keyword>
<sequence>MKITLSFYAFSLALLAFFFTGCKTSKPTYSFAPISPSKQVIPLQTGTAAEAKTNKPGGKLQTEESSETLLFHTKKVKPIIALALPQTNTKAIPVSENLFPKKVLQPNALKKIKGIKDGPAKGPLSMISGIFLGIGMALLLAALAMLILGTSGAGTLALIGGSAFLAGSIIAIMALLKY</sequence>
<proteinExistence type="predicted"/>
<keyword evidence="1" id="KW-0812">Transmembrane</keyword>
<keyword evidence="1" id="KW-0472">Membrane</keyword>
<dbReference type="PROSITE" id="PS51257">
    <property type="entry name" value="PROKAR_LIPOPROTEIN"/>
    <property type="match status" value="1"/>
</dbReference>
<evidence type="ECO:0000256" key="2">
    <source>
        <dbReference type="SAM" id="SignalP"/>
    </source>
</evidence>
<accession>A0A5N1J1A0</accession>
<feature type="transmembrane region" description="Helical" evidence="1">
    <location>
        <begin position="126"/>
        <end position="148"/>
    </location>
</feature>
<dbReference type="EMBL" id="VTWT01000003">
    <property type="protein sequence ID" value="KAA9340281.1"/>
    <property type="molecule type" value="Genomic_DNA"/>
</dbReference>
<feature type="transmembrane region" description="Helical" evidence="1">
    <location>
        <begin position="155"/>
        <end position="176"/>
    </location>
</feature>